<gene>
    <name evidence="1" type="ORF">PVE_R2G0925</name>
</gene>
<accession>A0A1D3K9G8</accession>
<reference evidence="2" key="1">
    <citation type="submission" date="2016-07" db="EMBL/GenBank/DDBJ databases">
        <authorList>
            <person name="Florea S."/>
            <person name="Webb J.S."/>
            <person name="Jaromczyk J."/>
            <person name="Schardl C.L."/>
        </authorList>
    </citation>
    <scope>NUCLEOTIDE SEQUENCE [LARGE SCALE GENOMIC DNA]</scope>
    <source>
        <strain evidence="2">1YdBTEX2</strain>
    </source>
</reference>
<proteinExistence type="predicted"/>
<name>A0A1D3K9G8_PSEVE</name>
<protein>
    <submittedName>
        <fullName evidence="1">Uncharacterized protein</fullName>
    </submittedName>
</protein>
<dbReference type="Proteomes" id="UP000245431">
    <property type="component" value="Chromosome PVE_r2"/>
</dbReference>
<organism evidence="1 2">
    <name type="scientific">Pseudomonas veronii 1YdBTEX2</name>
    <dbReference type="NCBI Taxonomy" id="1295141"/>
    <lineage>
        <taxon>Bacteria</taxon>
        <taxon>Pseudomonadati</taxon>
        <taxon>Pseudomonadota</taxon>
        <taxon>Gammaproteobacteria</taxon>
        <taxon>Pseudomonadales</taxon>
        <taxon>Pseudomonadaceae</taxon>
        <taxon>Pseudomonas</taxon>
    </lineage>
</organism>
<dbReference type="EMBL" id="LT599584">
    <property type="protein sequence ID" value="SBW84950.1"/>
    <property type="molecule type" value="Genomic_DNA"/>
</dbReference>
<dbReference type="AlphaFoldDB" id="A0A1D3K9G8"/>
<evidence type="ECO:0000313" key="2">
    <source>
        <dbReference type="Proteomes" id="UP000245431"/>
    </source>
</evidence>
<sequence>MRGAVGSYRPYRDLAIIVSSAMTTNREKSFSFSQVNSRTAFCGIKGSIEKTDKIVLQGLPH</sequence>
<evidence type="ECO:0000313" key="1">
    <source>
        <dbReference type="EMBL" id="SBW84950.1"/>
    </source>
</evidence>